<keyword evidence="4" id="KW-1185">Reference proteome</keyword>
<reference evidence="4" key="1">
    <citation type="submission" date="2011-08" db="EMBL/GenBank/DDBJ databases">
        <authorList>
            <person name="Rombauts S."/>
        </authorList>
    </citation>
    <scope>NUCLEOTIDE SEQUENCE</scope>
    <source>
        <strain evidence="4">London</strain>
    </source>
</reference>
<feature type="signal peptide" evidence="2">
    <location>
        <begin position="1"/>
        <end position="22"/>
    </location>
</feature>
<dbReference type="EMBL" id="CAEY01000922">
    <property type="status" value="NOT_ANNOTATED_CDS"/>
    <property type="molecule type" value="Genomic_DNA"/>
</dbReference>
<sequence>MNVIYVWFLLTGSILLTSCVSTAEIDESIYDDNDVTGEDTDYVASQSNYNDVYSFILPWTINVTCDNGLPTWNSCLTDAIESWSSVSDVDKRDCCTCWHLLNCWFNQVKTVCPDINPSLAEQSRIRLSNQTKCVKYYDISVCKAKPLPIWANILILATGATVITGAAVFVYWRWIRLI</sequence>
<evidence type="ECO:0000256" key="1">
    <source>
        <dbReference type="SAM" id="Phobius"/>
    </source>
</evidence>
<dbReference type="HOGENOM" id="CLU_1512544_0_0_1"/>
<feature type="transmembrane region" description="Helical" evidence="1">
    <location>
        <begin position="149"/>
        <end position="172"/>
    </location>
</feature>
<proteinExistence type="predicted"/>
<protein>
    <submittedName>
        <fullName evidence="3">Uncharacterized protein</fullName>
    </submittedName>
</protein>
<keyword evidence="1" id="KW-1133">Transmembrane helix</keyword>
<keyword evidence="2" id="KW-0732">Signal</keyword>
<accession>T1L1Y4</accession>
<dbReference type="Proteomes" id="UP000015104">
    <property type="component" value="Unassembled WGS sequence"/>
</dbReference>
<keyword evidence="1" id="KW-0472">Membrane</keyword>
<dbReference type="EnsemblMetazoa" id="tetur32g01270.1">
    <property type="protein sequence ID" value="tetur32g01270.1"/>
    <property type="gene ID" value="tetur32g01270"/>
</dbReference>
<keyword evidence="1" id="KW-0812">Transmembrane</keyword>
<feature type="chain" id="PRO_5004592148" evidence="2">
    <location>
        <begin position="23"/>
        <end position="178"/>
    </location>
</feature>
<name>T1L1Y4_TETUR</name>
<evidence type="ECO:0000256" key="2">
    <source>
        <dbReference type="SAM" id="SignalP"/>
    </source>
</evidence>
<reference evidence="3" key="2">
    <citation type="submission" date="2015-06" db="UniProtKB">
        <authorList>
            <consortium name="EnsemblMetazoa"/>
        </authorList>
    </citation>
    <scope>IDENTIFICATION</scope>
</reference>
<evidence type="ECO:0000313" key="4">
    <source>
        <dbReference type="Proteomes" id="UP000015104"/>
    </source>
</evidence>
<dbReference type="AlphaFoldDB" id="T1L1Y4"/>
<organism evidence="3 4">
    <name type="scientific">Tetranychus urticae</name>
    <name type="common">Two-spotted spider mite</name>
    <dbReference type="NCBI Taxonomy" id="32264"/>
    <lineage>
        <taxon>Eukaryota</taxon>
        <taxon>Metazoa</taxon>
        <taxon>Ecdysozoa</taxon>
        <taxon>Arthropoda</taxon>
        <taxon>Chelicerata</taxon>
        <taxon>Arachnida</taxon>
        <taxon>Acari</taxon>
        <taxon>Acariformes</taxon>
        <taxon>Trombidiformes</taxon>
        <taxon>Prostigmata</taxon>
        <taxon>Eleutherengona</taxon>
        <taxon>Raphignathae</taxon>
        <taxon>Tetranychoidea</taxon>
        <taxon>Tetranychidae</taxon>
        <taxon>Tetranychus</taxon>
    </lineage>
</organism>
<evidence type="ECO:0000313" key="3">
    <source>
        <dbReference type="EnsemblMetazoa" id="tetur32g01270.1"/>
    </source>
</evidence>